<dbReference type="Proteomes" id="UP001169242">
    <property type="component" value="Unassembled WGS sequence"/>
</dbReference>
<proteinExistence type="predicted"/>
<keyword evidence="1" id="KW-0732">Signal</keyword>
<protein>
    <submittedName>
        <fullName evidence="2">Uncharacterized protein</fullName>
    </submittedName>
</protein>
<reference evidence="2" key="1">
    <citation type="journal article" date="2023" name="Int. J. Syst. Evol. Microbiol.">
        <title>&lt;i&gt;Holtiella tumoricola&lt;/i&gt; gen. nov. sp. nov., isolated from a human clinical sample.</title>
        <authorList>
            <person name="Allen-Vercoe E."/>
            <person name="Daigneault M.C."/>
            <person name="Vancuren S.J."/>
            <person name="Cochrane K."/>
            <person name="O'Neal L.L."/>
            <person name="Sankaranarayanan K."/>
            <person name="Lawson P.A."/>
        </authorList>
    </citation>
    <scope>NUCLEOTIDE SEQUENCE</scope>
    <source>
        <strain evidence="2">CC70A</strain>
    </source>
</reference>
<evidence type="ECO:0000313" key="2">
    <source>
        <dbReference type="EMBL" id="MDA3731149.1"/>
    </source>
</evidence>
<organism evidence="2 3">
    <name type="scientific">Holtiella tumoricola</name>
    <dbReference type="NCBI Taxonomy" id="3018743"/>
    <lineage>
        <taxon>Bacteria</taxon>
        <taxon>Bacillati</taxon>
        <taxon>Bacillota</taxon>
        <taxon>Clostridia</taxon>
        <taxon>Lachnospirales</taxon>
        <taxon>Cellulosilyticaceae</taxon>
        <taxon>Holtiella</taxon>
    </lineage>
</organism>
<comment type="caution">
    <text evidence="2">The sequence shown here is derived from an EMBL/GenBank/DDBJ whole genome shotgun (WGS) entry which is preliminary data.</text>
</comment>
<evidence type="ECO:0000256" key="1">
    <source>
        <dbReference type="SAM" id="SignalP"/>
    </source>
</evidence>
<dbReference type="AlphaFoldDB" id="A0AA42J0D1"/>
<dbReference type="EMBL" id="JAQIFT010000028">
    <property type="protein sequence ID" value="MDA3731149.1"/>
    <property type="molecule type" value="Genomic_DNA"/>
</dbReference>
<dbReference type="RefSeq" id="WP_271011584.1">
    <property type="nucleotide sequence ID" value="NZ_JAQIFT010000028.1"/>
</dbReference>
<keyword evidence="3" id="KW-1185">Reference proteome</keyword>
<sequence>MTKRSRPLLICLLILSLLLPYTAIYATSSDTFTLDEVTLLNDIKNIQSEMALAAQSAYANKITGKSTKAQSKILETVATQIDFLSSALQPYENAQGLTLEQSNTLLTLFNIINFLKFMQQDLSKYINATDNYTAYQLLVAYVKTDSFLSQVLVDYEYIQ</sequence>
<feature type="chain" id="PRO_5041281674" evidence="1">
    <location>
        <begin position="27"/>
        <end position="159"/>
    </location>
</feature>
<accession>A0AA42J0D1</accession>
<gene>
    <name evidence="2" type="ORF">PBV87_06560</name>
</gene>
<feature type="signal peptide" evidence="1">
    <location>
        <begin position="1"/>
        <end position="26"/>
    </location>
</feature>
<name>A0AA42J0D1_9FIRM</name>
<evidence type="ECO:0000313" key="3">
    <source>
        <dbReference type="Proteomes" id="UP001169242"/>
    </source>
</evidence>